<accession>A0AAJ6QQ51</accession>
<dbReference type="Gene3D" id="2.60.40.10">
    <property type="entry name" value="Immunoglobulins"/>
    <property type="match status" value="1"/>
</dbReference>
<dbReference type="InterPro" id="IPR013783">
    <property type="entry name" value="Ig-like_fold"/>
</dbReference>
<dbReference type="CDD" id="cd00063">
    <property type="entry name" value="FN3"/>
    <property type="match status" value="2"/>
</dbReference>
<evidence type="ECO:0000313" key="5">
    <source>
        <dbReference type="RefSeq" id="XP_003740336.1"/>
    </source>
</evidence>
<feature type="signal peptide" evidence="2">
    <location>
        <begin position="1"/>
        <end position="17"/>
    </location>
</feature>
<feature type="chain" id="PRO_5042603294" evidence="2">
    <location>
        <begin position="18"/>
        <end position="566"/>
    </location>
</feature>
<proteinExistence type="predicted"/>
<dbReference type="GO" id="GO:0016020">
    <property type="term" value="C:membrane"/>
    <property type="evidence" value="ECO:0007669"/>
    <property type="project" value="UniProtKB-SubCell"/>
</dbReference>
<dbReference type="InterPro" id="IPR036116">
    <property type="entry name" value="FN3_sf"/>
</dbReference>
<dbReference type="Proteomes" id="UP000694867">
    <property type="component" value="Unplaced"/>
</dbReference>
<protein>
    <submittedName>
        <fullName evidence="5">Uncharacterized protein LOC100905126</fullName>
    </submittedName>
</protein>
<feature type="transmembrane region" description="Helical" evidence="1">
    <location>
        <begin position="520"/>
        <end position="543"/>
    </location>
</feature>
<dbReference type="InterPro" id="IPR003961">
    <property type="entry name" value="FN3_dom"/>
</dbReference>
<dbReference type="Pfam" id="PF00041">
    <property type="entry name" value="fn3"/>
    <property type="match status" value="1"/>
</dbReference>
<keyword evidence="1" id="KW-0472">Membrane</keyword>
<dbReference type="RefSeq" id="XP_003740336.1">
    <property type="nucleotide sequence ID" value="XM_003740288.1"/>
</dbReference>
<evidence type="ECO:0000256" key="1">
    <source>
        <dbReference type="SAM" id="Phobius"/>
    </source>
</evidence>
<sequence>MWKFVLLIVFAATAVQAIDKAFPQLSKPSRVRIGHVNERHVRVQWDFETPANFSARRGVEFKLVLKSARSKTREFHPKFPSKPFIFDLDELTAGKRYQLFISAIAPNWRDSEVLFRGFKTMEKDWPSPVITHVSSTNKENFVEYLVEWSLKPKMAELRHYEIKMCHMHCYFTRIKPEDNNATLYIDYGSTFTIVVGAFYSTPILDQVRRESPSFHQATGRGDPGRSSKTVAAVQIGNKFQLKWHLPVAPNGPISYYEIFLSDPHNEEDMFDKTLAPLPAASRPPDFASGTVYELRPIALSSDGRDYGYLGKFPDIDINKCQAERSLLLVIVKKAKHAVRFRIIFTNPSFDNYHTIDKSRSERFLYLGPNMLNIFSLENYQYFQMKIRNCLTFKEKSEDDCGEFKDFQLLSNVGEPSPVQRLAAEMTSLVSVRISWEAPENPRGPINGYRVYVEETYAGESIKTHVDVLPTQRSYYVIKYKRWKLYKIGVTAFNQDLDDPKIEFSGKVVYTSIVDNRLQLAFHYAVSVLFTAGLFASLLGFLILCPKGYRVAQNEAFELQGMPAFGN</sequence>
<name>A0AAJ6QQ51_9ACAR</name>
<keyword evidence="2" id="KW-0732">Signal</keyword>
<evidence type="ECO:0000256" key="2">
    <source>
        <dbReference type="SAM" id="SignalP"/>
    </source>
</evidence>
<dbReference type="PROSITE" id="PS50853">
    <property type="entry name" value="FN3"/>
    <property type="match status" value="2"/>
</dbReference>
<dbReference type="SUPFAM" id="SSF49265">
    <property type="entry name" value="Fibronectin type III"/>
    <property type="match status" value="2"/>
</dbReference>
<keyword evidence="1" id="KW-1133">Transmembrane helix</keyword>
<dbReference type="KEGG" id="goe:100905126"/>
<evidence type="ECO:0000259" key="3">
    <source>
        <dbReference type="PROSITE" id="PS50853"/>
    </source>
</evidence>
<dbReference type="GeneID" id="100905126"/>
<keyword evidence="1" id="KW-0812">Transmembrane</keyword>
<dbReference type="AlphaFoldDB" id="A0AAJ6QQ51"/>
<dbReference type="SMART" id="SM00060">
    <property type="entry name" value="FN3"/>
    <property type="match status" value="2"/>
</dbReference>
<dbReference type="PANTHER" id="PTHR46957">
    <property type="entry name" value="CYTOKINE RECEPTOR"/>
    <property type="match status" value="1"/>
</dbReference>
<feature type="domain" description="Fibronectin type-III" evidence="3">
    <location>
        <begin position="223"/>
        <end position="323"/>
    </location>
</feature>
<gene>
    <name evidence="5" type="primary">LOC100905126</name>
</gene>
<reference evidence="5" key="1">
    <citation type="submission" date="2025-08" db="UniProtKB">
        <authorList>
            <consortium name="RefSeq"/>
        </authorList>
    </citation>
    <scope>IDENTIFICATION</scope>
</reference>
<keyword evidence="4" id="KW-1185">Reference proteome</keyword>
<evidence type="ECO:0000313" key="4">
    <source>
        <dbReference type="Proteomes" id="UP000694867"/>
    </source>
</evidence>
<dbReference type="PANTHER" id="PTHR46957:SF3">
    <property type="entry name" value="CYTOKINE RECEPTOR"/>
    <property type="match status" value="1"/>
</dbReference>
<feature type="domain" description="Fibronectin type-III" evidence="3">
    <location>
        <begin position="414"/>
        <end position="513"/>
    </location>
</feature>
<dbReference type="InterPro" id="IPR050713">
    <property type="entry name" value="RTP_Phos/Ushers"/>
</dbReference>
<organism evidence="4 5">
    <name type="scientific">Galendromus occidentalis</name>
    <name type="common">western predatory mite</name>
    <dbReference type="NCBI Taxonomy" id="34638"/>
    <lineage>
        <taxon>Eukaryota</taxon>
        <taxon>Metazoa</taxon>
        <taxon>Ecdysozoa</taxon>
        <taxon>Arthropoda</taxon>
        <taxon>Chelicerata</taxon>
        <taxon>Arachnida</taxon>
        <taxon>Acari</taxon>
        <taxon>Parasitiformes</taxon>
        <taxon>Mesostigmata</taxon>
        <taxon>Gamasina</taxon>
        <taxon>Phytoseioidea</taxon>
        <taxon>Phytoseiidae</taxon>
        <taxon>Typhlodrominae</taxon>
        <taxon>Galendromus</taxon>
    </lineage>
</organism>